<sequence length="216" mass="23384">MSAQFMREALSGLAVCQVCPSMAAALAATATRPFCAAIVDCQLADGAALSRLPQLLAQLGDTAALWMTSAEWHEDKQRAYLAAGATACWRKPISARELRAQVSSWLKNDRMAPSLWNDQTAMKRLGADLKQVEALRRMMQNELPTQLARIRTARDCGDTACIREELHRLRAACGFCGADALAASIARWSSDPQPASLDAVLSAAQSLLQIDQPAKQ</sequence>
<keyword evidence="2" id="KW-0597">Phosphoprotein</keyword>
<gene>
    <name evidence="5" type="ORF">IFO71_03580</name>
</gene>
<feature type="domain" description="Response regulatory" evidence="4">
    <location>
        <begin position="1"/>
        <end position="106"/>
    </location>
</feature>
<dbReference type="EMBL" id="JACYTR010000004">
    <property type="protein sequence ID" value="MBD8524815.1"/>
    <property type="molecule type" value="Genomic_DNA"/>
</dbReference>
<feature type="modified residue" description="4-aspartylphosphate" evidence="2">
    <location>
        <position position="40"/>
    </location>
</feature>
<accession>A0AAW3ZIP7</accession>
<evidence type="ECO:0000256" key="3">
    <source>
        <dbReference type="SAM" id="SignalP"/>
    </source>
</evidence>
<proteinExistence type="predicted"/>
<dbReference type="Gene3D" id="1.20.120.160">
    <property type="entry name" value="HPT domain"/>
    <property type="match status" value="1"/>
</dbReference>
<evidence type="ECO:0000259" key="4">
    <source>
        <dbReference type="PROSITE" id="PS50110"/>
    </source>
</evidence>
<feature type="chain" id="PRO_5043598973" description="Response regulatory domain-containing protein" evidence="3">
    <location>
        <begin position="28"/>
        <end position="216"/>
    </location>
</feature>
<dbReference type="PROSITE" id="PS50110">
    <property type="entry name" value="RESPONSE_REGULATORY"/>
    <property type="match status" value="1"/>
</dbReference>
<organism evidence="5 6">
    <name type="scientific">Pseudomarimonas arenosa</name>
    <dbReference type="NCBI Taxonomy" id="2774145"/>
    <lineage>
        <taxon>Bacteria</taxon>
        <taxon>Pseudomonadati</taxon>
        <taxon>Pseudomonadota</taxon>
        <taxon>Gammaproteobacteria</taxon>
        <taxon>Lysobacterales</taxon>
        <taxon>Lysobacteraceae</taxon>
        <taxon>Pseudomarimonas</taxon>
    </lineage>
</organism>
<name>A0AAW3ZIP7_9GAMM</name>
<evidence type="ECO:0000313" key="6">
    <source>
        <dbReference type="Proteomes" id="UP000613768"/>
    </source>
</evidence>
<dbReference type="GO" id="GO:0004672">
    <property type="term" value="F:protein kinase activity"/>
    <property type="evidence" value="ECO:0007669"/>
    <property type="project" value="UniProtKB-ARBA"/>
</dbReference>
<evidence type="ECO:0000256" key="1">
    <source>
        <dbReference type="ARBA" id="ARBA00023012"/>
    </source>
</evidence>
<keyword evidence="1" id="KW-0902">Two-component regulatory system</keyword>
<keyword evidence="3" id="KW-0732">Signal</keyword>
<protein>
    <recommendedName>
        <fullName evidence="4">Response regulatory domain-containing protein</fullName>
    </recommendedName>
</protein>
<comment type="caution">
    <text evidence="5">The sequence shown here is derived from an EMBL/GenBank/DDBJ whole genome shotgun (WGS) entry which is preliminary data.</text>
</comment>
<dbReference type="InterPro" id="IPR011006">
    <property type="entry name" value="CheY-like_superfamily"/>
</dbReference>
<dbReference type="SUPFAM" id="SSF52172">
    <property type="entry name" value="CheY-like"/>
    <property type="match status" value="1"/>
</dbReference>
<keyword evidence="6" id="KW-1185">Reference proteome</keyword>
<dbReference type="Gene3D" id="3.40.50.2300">
    <property type="match status" value="1"/>
</dbReference>
<feature type="signal peptide" evidence="3">
    <location>
        <begin position="1"/>
        <end position="27"/>
    </location>
</feature>
<dbReference type="AlphaFoldDB" id="A0AAW3ZIP7"/>
<dbReference type="Pfam" id="PF01627">
    <property type="entry name" value="Hpt"/>
    <property type="match status" value="1"/>
</dbReference>
<dbReference type="InterPro" id="IPR036641">
    <property type="entry name" value="HPT_dom_sf"/>
</dbReference>
<dbReference type="InterPro" id="IPR001789">
    <property type="entry name" value="Sig_transdc_resp-reg_receiver"/>
</dbReference>
<evidence type="ECO:0000313" key="5">
    <source>
        <dbReference type="EMBL" id="MBD8524815.1"/>
    </source>
</evidence>
<dbReference type="InterPro" id="IPR008207">
    <property type="entry name" value="Sig_transdc_His_kin_Hpt_dom"/>
</dbReference>
<dbReference type="SUPFAM" id="SSF47226">
    <property type="entry name" value="Histidine-containing phosphotransfer domain, HPT domain"/>
    <property type="match status" value="1"/>
</dbReference>
<dbReference type="GO" id="GO:0000160">
    <property type="term" value="P:phosphorelay signal transduction system"/>
    <property type="evidence" value="ECO:0007669"/>
    <property type="project" value="UniProtKB-KW"/>
</dbReference>
<reference evidence="5 6" key="1">
    <citation type="submission" date="2020-09" db="EMBL/GenBank/DDBJ databases">
        <title>Pseudoxanthomonas sp. CAU 1598 isolated from sand of Yaerae Beach.</title>
        <authorList>
            <person name="Kim W."/>
        </authorList>
    </citation>
    <scope>NUCLEOTIDE SEQUENCE [LARGE SCALE GENOMIC DNA]</scope>
    <source>
        <strain evidence="5 6">CAU 1598</strain>
    </source>
</reference>
<dbReference type="Proteomes" id="UP000613768">
    <property type="component" value="Unassembled WGS sequence"/>
</dbReference>
<evidence type="ECO:0000256" key="2">
    <source>
        <dbReference type="PROSITE-ProRule" id="PRU00169"/>
    </source>
</evidence>